<name>A0A9D4LQ55_DREPO</name>
<dbReference type="Proteomes" id="UP000828390">
    <property type="component" value="Unassembled WGS sequence"/>
</dbReference>
<evidence type="ECO:0000313" key="2">
    <source>
        <dbReference type="Proteomes" id="UP000828390"/>
    </source>
</evidence>
<gene>
    <name evidence="1" type="ORF">DPMN_025930</name>
</gene>
<organism evidence="1 2">
    <name type="scientific">Dreissena polymorpha</name>
    <name type="common">Zebra mussel</name>
    <name type="synonym">Mytilus polymorpha</name>
    <dbReference type="NCBI Taxonomy" id="45954"/>
    <lineage>
        <taxon>Eukaryota</taxon>
        <taxon>Metazoa</taxon>
        <taxon>Spiralia</taxon>
        <taxon>Lophotrochozoa</taxon>
        <taxon>Mollusca</taxon>
        <taxon>Bivalvia</taxon>
        <taxon>Autobranchia</taxon>
        <taxon>Heteroconchia</taxon>
        <taxon>Euheterodonta</taxon>
        <taxon>Imparidentia</taxon>
        <taxon>Neoheterodontei</taxon>
        <taxon>Myida</taxon>
        <taxon>Dreissenoidea</taxon>
        <taxon>Dreissenidae</taxon>
        <taxon>Dreissena</taxon>
    </lineage>
</organism>
<sequence length="101" mass="11349">MFCVFQINEGNEVLPEGNYQVTGVPQTYMEVSCPLEQSEERYVNAKDDIDDIVARVYNISLSNDGVNFSEKDTLLVYDSVCVTCSKTQGVIKCIKKVDIQI</sequence>
<keyword evidence="2" id="KW-1185">Reference proteome</keyword>
<dbReference type="AlphaFoldDB" id="A0A9D4LQ55"/>
<dbReference type="EMBL" id="JAIWYP010000002">
    <property type="protein sequence ID" value="KAH3862955.1"/>
    <property type="molecule type" value="Genomic_DNA"/>
</dbReference>
<reference evidence="1" key="1">
    <citation type="journal article" date="2019" name="bioRxiv">
        <title>The Genome of the Zebra Mussel, Dreissena polymorpha: A Resource for Invasive Species Research.</title>
        <authorList>
            <person name="McCartney M.A."/>
            <person name="Auch B."/>
            <person name="Kono T."/>
            <person name="Mallez S."/>
            <person name="Zhang Y."/>
            <person name="Obille A."/>
            <person name="Becker A."/>
            <person name="Abrahante J.E."/>
            <person name="Garbe J."/>
            <person name="Badalamenti J.P."/>
            <person name="Herman A."/>
            <person name="Mangelson H."/>
            <person name="Liachko I."/>
            <person name="Sullivan S."/>
            <person name="Sone E.D."/>
            <person name="Koren S."/>
            <person name="Silverstein K.A.T."/>
            <person name="Beckman K.B."/>
            <person name="Gohl D.M."/>
        </authorList>
    </citation>
    <scope>NUCLEOTIDE SEQUENCE</scope>
    <source>
        <strain evidence="1">Duluth1</strain>
        <tissue evidence="1">Whole animal</tissue>
    </source>
</reference>
<comment type="caution">
    <text evidence="1">The sequence shown here is derived from an EMBL/GenBank/DDBJ whole genome shotgun (WGS) entry which is preliminary data.</text>
</comment>
<evidence type="ECO:0000313" key="1">
    <source>
        <dbReference type="EMBL" id="KAH3862955.1"/>
    </source>
</evidence>
<protein>
    <submittedName>
        <fullName evidence="1">Uncharacterized protein</fullName>
    </submittedName>
</protein>
<reference evidence="1" key="2">
    <citation type="submission" date="2020-11" db="EMBL/GenBank/DDBJ databases">
        <authorList>
            <person name="McCartney M.A."/>
            <person name="Auch B."/>
            <person name="Kono T."/>
            <person name="Mallez S."/>
            <person name="Becker A."/>
            <person name="Gohl D.M."/>
            <person name="Silverstein K.A.T."/>
            <person name="Koren S."/>
            <person name="Bechman K.B."/>
            <person name="Herman A."/>
            <person name="Abrahante J.E."/>
            <person name="Garbe J."/>
        </authorList>
    </citation>
    <scope>NUCLEOTIDE SEQUENCE</scope>
    <source>
        <strain evidence="1">Duluth1</strain>
        <tissue evidence="1">Whole animal</tissue>
    </source>
</reference>
<accession>A0A9D4LQ55</accession>
<proteinExistence type="predicted"/>